<keyword evidence="2" id="KW-0489">Methyltransferase</keyword>
<feature type="region of interest" description="Disordered" evidence="1">
    <location>
        <begin position="480"/>
        <end position="500"/>
    </location>
</feature>
<feature type="region of interest" description="Disordered" evidence="1">
    <location>
        <begin position="160"/>
        <end position="183"/>
    </location>
</feature>
<accession>A0ABV5U3Z3</accession>
<feature type="compositionally biased region" description="Low complexity" evidence="1">
    <location>
        <begin position="160"/>
        <end position="175"/>
    </location>
</feature>
<dbReference type="Pfam" id="PF04672">
    <property type="entry name" value="Methyltransf_19"/>
    <property type="match status" value="1"/>
</dbReference>
<keyword evidence="2" id="KW-0808">Transferase</keyword>
<dbReference type="GO" id="GO:0032259">
    <property type="term" value="P:methylation"/>
    <property type="evidence" value="ECO:0007669"/>
    <property type="project" value="UniProtKB-KW"/>
</dbReference>
<name>A0ABV5U3Z3_9PSEU</name>
<dbReference type="SUPFAM" id="SSF53335">
    <property type="entry name" value="S-adenosyl-L-methionine-dependent methyltransferases"/>
    <property type="match status" value="1"/>
</dbReference>
<evidence type="ECO:0000313" key="2">
    <source>
        <dbReference type="EMBL" id="MFB9686113.1"/>
    </source>
</evidence>
<reference evidence="2 3" key="1">
    <citation type="submission" date="2024-09" db="EMBL/GenBank/DDBJ databases">
        <authorList>
            <person name="Sun Q."/>
            <person name="Mori K."/>
        </authorList>
    </citation>
    <scope>NUCLEOTIDE SEQUENCE [LARGE SCALE GENOMIC DNA]</scope>
    <source>
        <strain evidence="2 3">JCM 13852</strain>
    </source>
</reference>
<dbReference type="Gene3D" id="1.10.260.40">
    <property type="entry name" value="lambda repressor-like DNA-binding domains"/>
    <property type="match status" value="1"/>
</dbReference>
<evidence type="ECO:0000313" key="3">
    <source>
        <dbReference type="Proteomes" id="UP001589535"/>
    </source>
</evidence>
<dbReference type="Proteomes" id="UP001589535">
    <property type="component" value="Unassembled WGS sequence"/>
</dbReference>
<dbReference type="EC" id="2.1.1.-" evidence="2"/>
<dbReference type="RefSeq" id="WP_378194777.1">
    <property type="nucleotide sequence ID" value="NZ_JBHMBK010000012.1"/>
</dbReference>
<dbReference type="InterPro" id="IPR010982">
    <property type="entry name" value="Lambda_DNA-bd_dom_sf"/>
</dbReference>
<dbReference type="GO" id="GO:0008168">
    <property type="term" value="F:methyltransferase activity"/>
    <property type="evidence" value="ECO:0007669"/>
    <property type="project" value="UniProtKB-KW"/>
</dbReference>
<keyword evidence="3" id="KW-1185">Reference proteome</keyword>
<dbReference type="Gene3D" id="3.40.50.150">
    <property type="entry name" value="Vaccinia Virus protein VP39"/>
    <property type="match status" value="1"/>
</dbReference>
<organism evidence="2 3">
    <name type="scientific">Amycolatopsis plumensis</name>
    <dbReference type="NCBI Taxonomy" id="236508"/>
    <lineage>
        <taxon>Bacteria</taxon>
        <taxon>Bacillati</taxon>
        <taxon>Actinomycetota</taxon>
        <taxon>Actinomycetes</taxon>
        <taxon>Pseudonocardiales</taxon>
        <taxon>Pseudonocardiaceae</taxon>
        <taxon>Amycolatopsis</taxon>
    </lineage>
</organism>
<gene>
    <name evidence="2" type="ORF">ACFFTO_18100</name>
</gene>
<dbReference type="EMBL" id="JBHMBK010000012">
    <property type="protein sequence ID" value="MFB9686113.1"/>
    <property type="molecule type" value="Genomic_DNA"/>
</dbReference>
<comment type="caution">
    <text evidence="2">The sequence shown here is derived from an EMBL/GenBank/DDBJ whole genome shotgun (WGS) entry which is preliminary data.</text>
</comment>
<sequence>MTLMTTTDTGELAHAVGEELQRQREDRGWSRPALAAWSEGRANARTLITWEKATRSMSLRQLGDASRIYLIRPSQLLARAERRIAWDPDLAVDLAVLAVTQLDALRPAARWAREELSAGGPPFQGLGTVDLARLAGSMSPQHRAPDHPPVHRITGTPMTPTETTHTTPIHQPTDTAKPWWQRPVGTNPDRVNLAFLLDALRTAKNSDNRDVPCVKFAHNNELDAALLLEAQVPDAGFVFRSERSFLDRAAAYLVARQGISSIVVAGAGLPNIAGEHDLHSLIRRSEETNRTREQTIARASVIYVDHDPLVLAHLRTLADENNGVHVVDADPWDPHAMWNTLYNTGKETPGLVSPDHDRVALLLGGVMSFHGGSRAEAAQVVQDHLARLPANAFLAMTHLLQPEHPDLAVQALEFEAALQRRGPGAGTGTGTGSLATKAQIEAMIHGTTLLPPGIVPAFAWFPDGPPTDTPLCGNFTAAVLTQKPGSDRDLPEPPWRSARP</sequence>
<dbReference type="InterPro" id="IPR029063">
    <property type="entry name" value="SAM-dependent_MTases_sf"/>
</dbReference>
<proteinExistence type="predicted"/>
<dbReference type="InterPro" id="IPR006764">
    <property type="entry name" value="SAM_dep_MeTrfase_SAV2177_type"/>
</dbReference>
<evidence type="ECO:0000256" key="1">
    <source>
        <dbReference type="SAM" id="MobiDB-lite"/>
    </source>
</evidence>
<protein>
    <submittedName>
        <fullName evidence="2">SAM-dependent methyltransferase</fullName>
        <ecNumber evidence="2">2.1.1.-</ecNumber>
    </submittedName>
</protein>